<keyword evidence="4 9" id="KW-0548">Nucleotidyltransferase</keyword>
<evidence type="ECO:0000313" key="13">
    <source>
        <dbReference type="EMBL" id="GEN58627.1"/>
    </source>
</evidence>
<evidence type="ECO:0000313" key="14">
    <source>
        <dbReference type="Proteomes" id="UP000321635"/>
    </source>
</evidence>
<dbReference type="InterPro" id="IPR000394">
    <property type="entry name" value="RNA_pol_sigma_54"/>
</dbReference>
<reference evidence="13 14" key="1">
    <citation type="submission" date="2019-07" db="EMBL/GenBank/DDBJ databases">
        <title>Whole genome shotgun sequence of Acetobacter nitrogenifigens NBRC 105050.</title>
        <authorList>
            <person name="Hosoyama A."/>
            <person name="Uohara A."/>
            <person name="Ohji S."/>
            <person name="Ichikawa N."/>
        </authorList>
    </citation>
    <scope>NUCLEOTIDE SEQUENCE [LARGE SCALE GENOMIC DNA]</scope>
    <source>
        <strain evidence="13 14">NBRC 105050</strain>
    </source>
</reference>
<dbReference type="EMBL" id="BJYF01000001">
    <property type="protein sequence ID" value="GEN58627.1"/>
    <property type="molecule type" value="Genomic_DNA"/>
</dbReference>
<dbReference type="Gene3D" id="1.10.10.1330">
    <property type="entry name" value="RNA polymerase sigma-54 factor, core-binding domain"/>
    <property type="match status" value="1"/>
</dbReference>
<gene>
    <name evidence="13" type="ORF">ANI02nite_05110</name>
</gene>
<dbReference type="PROSITE" id="PS00718">
    <property type="entry name" value="SIGMA54_2"/>
    <property type="match status" value="1"/>
</dbReference>
<keyword evidence="7 9" id="KW-0238">DNA-binding</keyword>
<dbReference type="PIRSF" id="PIRSF000774">
    <property type="entry name" value="RpoN"/>
    <property type="match status" value="1"/>
</dbReference>
<keyword evidence="6 9" id="KW-0731">Sigma factor</keyword>
<keyword evidence="14" id="KW-1185">Reference proteome</keyword>
<comment type="similarity">
    <text evidence="1 9">Belongs to the sigma-54 factor family.</text>
</comment>
<comment type="caution">
    <text evidence="13">The sequence shown here is derived from an EMBL/GenBank/DDBJ whole genome shotgun (WGS) entry which is preliminary data.</text>
</comment>
<dbReference type="OrthoDB" id="9814402at2"/>
<keyword evidence="2 9" id="KW-0240">DNA-directed RNA polymerase</keyword>
<dbReference type="InterPro" id="IPR038709">
    <property type="entry name" value="RpoN_core-bd_sf"/>
</dbReference>
<evidence type="ECO:0000256" key="4">
    <source>
        <dbReference type="ARBA" id="ARBA00022695"/>
    </source>
</evidence>
<accession>A0A511X6Q0</accession>
<dbReference type="GO" id="GO:0016779">
    <property type="term" value="F:nucleotidyltransferase activity"/>
    <property type="evidence" value="ECO:0007669"/>
    <property type="project" value="UniProtKB-KW"/>
</dbReference>
<feature type="domain" description="RNA polymerase sigma factor 54 core-binding" evidence="12">
    <location>
        <begin position="145"/>
        <end position="323"/>
    </location>
</feature>
<feature type="domain" description="RNA polymerase sigma factor 54 DNA-binding" evidence="11">
    <location>
        <begin position="341"/>
        <end position="499"/>
    </location>
</feature>
<organism evidence="13 14">
    <name type="scientific">Acetobacter nitrogenifigens DSM 23921 = NBRC 105050</name>
    <dbReference type="NCBI Taxonomy" id="1120919"/>
    <lineage>
        <taxon>Bacteria</taxon>
        <taxon>Pseudomonadati</taxon>
        <taxon>Pseudomonadota</taxon>
        <taxon>Alphaproteobacteria</taxon>
        <taxon>Acetobacterales</taxon>
        <taxon>Acetobacteraceae</taxon>
        <taxon>Acetobacter</taxon>
    </lineage>
</organism>
<evidence type="ECO:0000259" key="11">
    <source>
        <dbReference type="Pfam" id="PF04552"/>
    </source>
</evidence>
<evidence type="ECO:0000256" key="2">
    <source>
        <dbReference type="ARBA" id="ARBA00022478"/>
    </source>
</evidence>
<dbReference type="GO" id="GO:0001216">
    <property type="term" value="F:DNA-binding transcription activator activity"/>
    <property type="evidence" value="ECO:0007669"/>
    <property type="project" value="InterPro"/>
</dbReference>
<evidence type="ECO:0000256" key="3">
    <source>
        <dbReference type="ARBA" id="ARBA00022679"/>
    </source>
</evidence>
<name>A0A511X6Q0_9PROT</name>
<keyword evidence="3 9" id="KW-0808">Transferase</keyword>
<dbReference type="PANTHER" id="PTHR32248">
    <property type="entry name" value="RNA POLYMERASE SIGMA-54 FACTOR"/>
    <property type="match status" value="1"/>
</dbReference>
<dbReference type="GO" id="GO:0000428">
    <property type="term" value="C:DNA-directed RNA polymerase complex"/>
    <property type="evidence" value="ECO:0007669"/>
    <property type="project" value="UniProtKB-KW"/>
</dbReference>
<dbReference type="STRING" id="1120919.GCA_000429165_00521"/>
<evidence type="ECO:0000256" key="10">
    <source>
        <dbReference type="SAM" id="MobiDB-lite"/>
    </source>
</evidence>
<dbReference type="PROSITE" id="PS50044">
    <property type="entry name" value="SIGMA54_3"/>
    <property type="match status" value="1"/>
</dbReference>
<evidence type="ECO:0000256" key="8">
    <source>
        <dbReference type="ARBA" id="ARBA00023163"/>
    </source>
</evidence>
<dbReference type="NCBIfam" id="TIGR02395">
    <property type="entry name" value="rpoN_sigma"/>
    <property type="match status" value="1"/>
</dbReference>
<keyword evidence="8 9" id="KW-0804">Transcription</keyword>
<dbReference type="Pfam" id="PF04963">
    <property type="entry name" value="Sigma54_CBD"/>
    <property type="match status" value="1"/>
</dbReference>
<dbReference type="GO" id="GO:0016987">
    <property type="term" value="F:sigma factor activity"/>
    <property type="evidence" value="ECO:0007669"/>
    <property type="project" value="UniProtKB-KW"/>
</dbReference>
<dbReference type="Pfam" id="PF00309">
    <property type="entry name" value="Sigma54_AID"/>
    <property type="match status" value="1"/>
</dbReference>
<evidence type="ECO:0000259" key="12">
    <source>
        <dbReference type="Pfam" id="PF04963"/>
    </source>
</evidence>
<keyword evidence="5 9" id="KW-0805">Transcription regulation</keyword>
<dbReference type="PROSITE" id="PS00717">
    <property type="entry name" value="SIGMA54_1"/>
    <property type="match status" value="1"/>
</dbReference>
<evidence type="ECO:0000256" key="1">
    <source>
        <dbReference type="ARBA" id="ARBA00008798"/>
    </source>
</evidence>
<dbReference type="InterPro" id="IPR007634">
    <property type="entry name" value="RNA_pol_sigma_54_DNA-bd"/>
</dbReference>
<protein>
    <recommendedName>
        <fullName evidence="9">RNA polymerase sigma-54 factor</fullName>
    </recommendedName>
</protein>
<dbReference type="PANTHER" id="PTHR32248:SF4">
    <property type="entry name" value="RNA POLYMERASE SIGMA-54 FACTOR"/>
    <property type="match status" value="1"/>
</dbReference>
<proteinExistence type="inferred from homology"/>
<dbReference type="PRINTS" id="PR00045">
    <property type="entry name" value="SIGMA54FCT"/>
</dbReference>
<comment type="function">
    <text evidence="9">Sigma factors are initiation factors that promote the attachment of RNA polymerase to specific initiation sites and are then released.</text>
</comment>
<dbReference type="AlphaFoldDB" id="A0A511X6Q0"/>
<evidence type="ECO:0000256" key="9">
    <source>
        <dbReference type="PIRNR" id="PIRNR000774"/>
    </source>
</evidence>
<dbReference type="Proteomes" id="UP000321635">
    <property type="component" value="Unassembled WGS sequence"/>
</dbReference>
<sequence length="505" mass="55587">MTQVPGLHLRQTHNLVMSTQLRLAIRILHATSQELTALVDDELQRNPLLSRASDNADLPPERPAPDQISGGSEPLTSSDALIENTLPPDDAPPLDAEFIHMAEAGGFDDCYDRDGAPVAGSGGARTATTETARDWWGERLERLPAPVSLHESLGEQLRLARHLDARDRLIGGHLITLLDPVGRLSLSTKDIAIRLGVETTVVEKIRILMMGFEPTGLFAHSLQECLAAQLIAQNRFDPAMAAMVDNLDLLGAHEYARVRAICGVDTEDFADMLSELRRLNPKPGFLGIETPPVLIADLRACHTPEGNWRVELNPDAAPHLRLDGALMARSLSYGSRSDHAFVRAEGARARWLMRAISQRSRTLLTVGTEIMRVQGQFVDEGPTGLRPLTLQQVAVETGLHESTISRATNGKYIETPRGVIELKYFFTQAVKGRDAGNTQSAEAIRFKIRRMIDNENPGDTLSDDAIVQKLRKEGIDIARRTVAKYRDALRIACSTQRKREKAASV</sequence>
<evidence type="ECO:0000256" key="7">
    <source>
        <dbReference type="ARBA" id="ARBA00023125"/>
    </source>
</evidence>
<dbReference type="GO" id="GO:0003677">
    <property type="term" value="F:DNA binding"/>
    <property type="evidence" value="ECO:0007669"/>
    <property type="project" value="UniProtKB-KW"/>
</dbReference>
<dbReference type="Gene3D" id="1.10.10.60">
    <property type="entry name" value="Homeodomain-like"/>
    <property type="match status" value="1"/>
</dbReference>
<dbReference type="GO" id="GO:0006352">
    <property type="term" value="P:DNA-templated transcription initiation"/>
    <property type="evidence" value="ECO:0007669"/>
    <property type="project" value="InterPro"/>
</dbReference>
<dbReference type="RefSeq" id="WP_026396734.1">
    <property type="nucleotide sequence ID" value="NZ_AUBI01000001.1"/>
</dbReference>
<dbReference type="InterPro" id="IPR007046">
    <property type="entry name" value="RNA_pol_sigma_54_core-bd"/>
</dbReference>
<evidence type="ECO:0000256" key="5">
    <source>
        <dbReference type="ARBA" id="ARBA00023015"/>
    </source>
</evidence>
<feature type="region of interest" description="Disordered" evidence="10">
    <location>
        <begin position="50"/>
        <end position="94"/>
    </location>
</feature>
<evidence type="ECO:0000256" key="6">
    <source>
        <dbReference type="ARBA" id="ARBA00023082"/>
    </source>
</evidence>
<dbReference type="Pfam" id="PF04552">
    <property type="entry name" value="Sigma54_DBD"/>
    <property type="match status" value="1"/>
</dbReference>